<evidence type="ECO:0000313" key="2">
    <source>
        <dbReference type="Proteomes" id="UP000316612"/>
    </source>
</evidence>
<organism evidence="1 2">
    <name type="scientific">Glutamicibacter uratoxydans</name>
    <name type="common">Arthrobacter uratoxydans</name>
    <dbReference type="NCBI Taxonomy" id="43667"/>
    <lineage>
        <taxon>Bacteria</taxon>
        <taxon>Bacillati</taxon>
        <taxon>Actinomycetota</taxon>
        <taxon>Actinomycetes</taxon>
        <taxon>Micrococcales</taxon>
        <taxon>Micrococcaceae</taxon>
        <taxon>Glutamicibacter</taxon>
    </lineage>
</organism>
<keyword evidence="2" id="KW-1185">Reference proteome</keyword>
<dbReference type="AlphaFoldDB" id="A0A4Y4DMC4"/>
<name>A0A4Y4DMC4_GLUUR</name>
<accession>A0A4Y4DMC4</accession>
<sequence length="61" mass="6864">MPWIIKQDSRIVGTLPQYLYGSVRMSNRNHATRYACKADADRFAEVVAAGNTVCVITVEEF</sequence>
<dbReference type="Proteomes" id="UP000316612">
    <property type="component" value="Unassembled WGS sequence"/>
</dbReference>
<reference evidence="1 2" key="1">
    <citation type="submission" date="2019-06" db="EMBL/GenBank/DDBJ databases">
        <title>Whole genome shotgun sequence of Glutamicibacter uratoxydans NBRC 15515.</title>
        <authorList>
            <person name="Hosoyama A."/>
            <person name="Uohara A."/>
            <person name="Ohji S."/>
            <person name="Ichikawa N."/>
        </authorList>
    </citation>
    <scope>NUCLEOTIDE SEQUENCE [LARGE SCALE GENOMIC DNA]</scope>
    <source>
        <strain evidence="1 2">NBRC 15515</strain>
    </source>
</reference>
<gene>
    <name evidence="1" type="ORF">AUR04nite_00300</name>
</gene>
<evidence type="ECO:0000313" key="1">
    <source>
        <dbReference type="EMBL" id="GED04498.1"/>
    </source>
</evidence>
<proteinExistence type="predicted"/>
<protein>
    <submittedName>
        <fullName evidence="1">Uncharacterized protein</fullName>
    </submittedName>
</protein>
<comment type="caution">
    <text evidence="1">The sequence shown here is derived from an EMBL/GenBank/DDBJ whole genome shotgun (WGS) entry which is preliminary data.</text>
</comment>
<dbReference type="EMBL" id="BJNY01000001">
    <property type="protein sequence ID" value="GED04498.1"/>
    <property type="molecule type" value="Genomic_DNA"/>
</dbReference>